<evidence type="ECO:0000256" key="1">
    <source>
        <dbReference type="SAM" id="MobiDB-lite"/>
    </source>
</evidence>
<dbReference type="CTD" id="9941330"/>
<sequence>MVRDERRVPFQGNGSRSMADGSSRLSRLFFDGLFWLTKNSGEKPGEKESRKLRRQYWKLLPSQEEQERAGGSSFWKFHLDININKLAVTASTRFFHLEITRLIANGASTTIYSVNSDCGGRREISSHGAASL</sequence>
<dbReference type="EMBL" id="JH712090">
    <property type="protein sequence ID" value="EFO24555.1"/>
    <property type="molecule type" value="Genomic_DNA"/>
</dbReference>
<evidence type="ECO:0000313" key="2">
    <source>
        <dbReference type="EMBL" id="EFO24555.1"/>
    </source>
</evidence>
<protein>
    <submittedName>
        <fullName evidence="2">Uncharacterized protein</fullName>
    </submittedName>
</protein>
<dbReference type="KEGG" id="loa:LOAG_03936"/>
<dbReference type="AlphaFoldDB" id="A0A1S0U3H6"/>
<dbReference type="RefSeq" id="XP_003139521.1">
    <property type="nucleotide sequence ID" value="XM_003139473.1"/>
</dbReference>
<name>A0A1S0U3H6_LOALO</name>
<reference evidence="2" key="1">
    <citation type="submission" date="2012-04" db="EMBL/GenBank/DDBJ databases">
        <title>The Genome Sequence of Loa loa.</title>
        <authorList>
            <consortium name="The Broad Institute Genome Sequencing Platform"/>
            <consortium name="Broad Institute Genome Sequencing Center for Infectious Disease"/>
            <person name="Nutman T.B."/>
            <person name="Fink D.L."/>
            <person name="Russ C."/>
            <person name="Young S."/>
            <person name="Zeng Q."/>
            <person name="Gargeya S."/>
            <person name="Alvarado L."/>
            <person name="Berlin A."/>
            <person name="Chapman S.B."/>
            <person name="Chen Z."/>
            <person name="Freedman E."/>
            <person name="Gellesch M."/>
            <person name="Goldberg J."/>
            <person name="Griggs A."/>
            <person name="Gujja S."/>
            <person name="Heilman E.R."/>
            <person name="Heiman D."/>
            <person name="Howarth C."/>
            <person name="Mehta T."/>
            <person name="Neiman D."/>
            <person name="Pearson M."/>
            <person name="Roberts A."/>
            <person name="Saif S."/>
            <person name="Shea T."/>
            <person name="Shenoy N."/>
            <person name="Sisk P."/>
            <person name="Stolte C."/>
            <person name="Sykes S."/>
            <person name="White J."/>
            <person name="Yandava C."/>
            <person name="Haas B."/>
            <person name="Henn M.R."/>
            <person name="Nusbaum C."/>
            <person name="Birren B."/>
        </authorList>
    </citation>
    <scope>NUCLEOTIDE SEQUENCE [LARGE SCALE GENOMIC DNA]</scope>
</reference>
<organism evidence="2">
    <name type="scientific">Loa loa</name>
    <name type="common">Eye worm</name>
    <name type="synonym">Filaria loa</name>
    <dbReference type="NCBI Taxonomy" id="7209"/>
    <lineage>
        <taxon>Eukaryota</taxon>
        <taxon>Metazoa</taxon>
        <taxon>Ecdysozoa</taxon>
        <taxon>Nematoda</taxon>
        <taxon>Chromadorea</taxon>
        <taxon>Rhabditida</taxon>
        <taxon>Spirurina</taxon>
        <taxon>Spiruromorpha</taxon>
        <taxon>Filarioidea</taxon>
        <taxon>Onchocercidae</taxon>
        <taxon>Loa</taxon>
    </lineage>
</organism>
<gene>
    <name evidence="2" type="ORF">LOAG_03936</name>
</gene>
<feature type="region of interest" description="Disordered" evidence="1">
    <location>
        <begin position="1"/>
        <end position="20"/>
    </location>
</feature>
<proteinExistence type="predicted"/>
<dbReference type="GeneID" id="9941330"/>
<dbReference type="InParanoid" id="A0A1S0U3H6"/>
<accession>A0A1S0U3H6</accession>